<dbReference type="PANTHER" id="PTHR26379:SF187">
    <property type="entry name" value="OS07G0655300 PROTEIN"/>
    <property type="match status" value="1"/>
</dbReference>
<dbReference type="InterPro" id="IPR045005">
    <property type="entry name" value="BPM1-6"/>
</dbReference>
<comment type="caution">
    <text evidence="4">The sequence shown here is derived from an EMBL/GenBank/DDBJ whole genome shotgun (WGS) entry which is preliminary data.</text>
</comment>
<keyword evidence="5" id="KW-1185">Reference proteome</keyword>
<comment type="pathway">
    <text evidence="1">Protein modification; protein ubiquitination.</text>
</comment>
<evidence type="ECO:0000256" key="1">
    <source>
        <dbReference type="ARBA" id="ARBA00004906"/>
    </source>
</evidence>
<dbReference type="Proteomes" id="UP000623129">
    <property type="component" value="Unassembled WGS sequence"/>
</dbReference>
<dbReference type="InterPro" id="IPR008974">
    <property type="entry name" value="TRAF-like"/>
</dbReference>
<comment type="similarity">
    <text evidence="2">Belongs to the Tdpoz family.</text>
</comment>
<dbReference type="GO" id="GO:0016567">
    <property type="term" value="P:protein ubiquitination"/>
    <property type="evidence" value="ECO:0007669"/>
    <property type="project" value="InterPro"/>
</dbReference>
<dbReference type="InterPro" id="IPR002083">
    <property type="entry name" value="MATH/TRAF_dom"/>
</dbReference>
<feature type="domain" description="BTB" evidence="3">
    <location>
        <begin position="111"/>
        <end position="177"/>
    </location>
</feature>
<dbReference type="SUPFAM" id="SSF49599">
    <property type="entry name" value="TRAF domain-like"/>
    <property type="match status" value="1"/>
</dbReference>
<dbReference type="InterPro" id="IPR056423">
    <property type="entry name" value="BACK_BPM_SPOP"/>
</dbReference>
<organism evidence="4 5">
    <name type="scientific">Carex littledalei</name>
    <dbReference type="NCBI Taxonomy" id="544730"/>
    <lineage>
        <taxon>Eukaryota</taxon>
        <taxon>Viridiplantae</taxon>
        <taxon>Streptophyta</taxon>
        <taxon>Embryophyta</taxon>
        <taxon>Tracheophyta</taxon>
        <taxon>Spermatophyta</taxon>
        <taxon>Magnoliopsida</taxon>
        <taxon>Liliopsida</taxon>
        <taxon>Poales</taxon>
        <taxon>Cyperaceae</taxon>
        <taxon>Cyperoideae</taxon>
        <taxon>Cariceae</taxon>
        <taxon>Carex</taxon>
        <taxon>Carex subgen. Euthyceras</taxon>
    </lineage>
</organism>
<dbReference type="Pfam" id="PF24570">
    <property type="entry name" value="BACK_BPM_SPOP"/>
    <property type="match status" value="1"/>
</dbReference>
<dbReference type="CDD" id="cd00121">
    <property type="entry name" value="MATH"/>
    <property type="match status" value="1"/>
</dbReference>
<evidence type="ECO:0000259" key="3">
    <source>
        <dbReference type="PROSITE" id="PS50097"/>
    </source>
</evidence>
<protein>
    <submittedName>
        <fullName evidence="4">BTB/POZ and MATH domain-containing protein 2-like protein</fullName>
    </submittedName>
</protein>
<evidence type="ECO:0000313" key="4">
    <source>
        <dbReference type="EMBL" id="KAF3339282.1"/>
    </source>
</evidence>
<dbReference type="Pfam" id="PF00651">
    <property type="entry name" value="BTB"/>
    <property type="match status" value="1"/>
</dbReference>
<dbReference type="InterPro" id="IPR011333">
    <property type="entry name" value="SKP1/BTB/POZ_sf"/>
</dbReference>
<gene>
    <name evidence="4" type="ORF">FCM35_KLT16753</name>
</gene>
<dbReference type="PANTHER" id="PTHR26379">
    <property type="entry name" value="BTB/POZ AND MATH DOMAIN-CONTAINING PROTEIN 1"/>
    <property type="match status" value="1"/>
</dbReference>
<proteinExistence type="inferred from homology"/>
<dbReference type="PROSITE" id="PS50097">
    <property type="entry name" value="BTB"/>
    <property type="match status" value="1"/>
</dbReference>
<reference evidence="4" key="1">
    <citation type="submission" date="2020-01" db="EMBL/GenBank/DDBJ databases">
        <title>Genome sequence of Kobresia littledalei, the first chromosome-level genome in the family Cyperaceae.</title>
        <authorList>
            <person name="Qu G."/>
        </authorList>
    </citation>
    <scope>NUCLEOTIDE SEQUENCE</scope>
    <source>
        <strain evidence="4">C.B.Clarke</strain>
        <tissue evidence="4">Leaf</tissue>
    </source>
</reference>
<dbReference type="SUPFAM" id="SSF54695">
    <property type="entry name" value="POZ domain"/>
    <property type="match status" value="1"/>
</dbReference>
<sequence length="295" mass="33659">MFNISGYDCEIRYYPRGCTKECKGEFIGLYLAIHCNYKNVTASFAFGLLDLYGNLSDLEAYYMRNDFFTVACSVTIISDSCKEVPKSFITGIRPCSLNEHFGELLERKDGADVTFQVEGEIFTAHRLVLAARSVVFKAELFGPVAEIQTKSMMIRIENMAPVVFKAMLHFIYTDSLSDIYDENISLVVLLQDLIAAADRYVLDGLKERCEERLIRNISLNTFTSILTCAEEHDCNQLRDFCLDFASEPKNLVRLTLKEEYIQLMQTYPSLLDGLRKCTESSSAFQDLIKMRQRGD</sequence>
<dbReference type="AlphaFoldDB" id="A0A833VGN1"/>
<dbReference type="SMART" id="SM00225">
    <property type="entry name" value="BTB"/>
    <property type="match status" value="1"/>
</dbReference>
<evidence type="ECO:0000256" key="2">
    <source>
        <dbReference type="ARBA" id="ARBA00010846"/>
    </source>
</evidence>
<dbReference type="EMBL" id="SWLB01000004">
    <property type="protein sequence ID" value="KAF3339282.1"/>
    <property type="molecule type" value="Genomic_DNA"/>
</dbReference>
<dbReference type="InterPro" id="IPR000210">
    <property type="entry name" value="BTB/POZ_dom"/>
</dbReference>
<dbReference type="Gene3D" id="3.30.710.10">
    <property type="entry name" value="Potassium Channel Kv1.1, Chain A"/>
    <property type="match status" value="1"/>
</dbReference>
<name>A0A833VGN1_9POAL</name>
<dbReference type="Gene3D" id="2.60.210.10">
    <property type="entry name" value="Apoptosis, Tumor Necrosis Factor Receptor Associated Protein 2, Chain A"/>
    <property type="match status" value="1"/>
</dbReference>
<evidence type="ECO:0000313" key="5">
    <source>
        <dbReference type="Proteomes" id="UP000623129"/>
    </source>
</evidence>
<dbReference type="OrthoDB" id="413675at2759"/>
<accession>A0A833VGN1</accession>